<dbReference type="AlphaFoldDB" id="A0A6M3Y0H9"/>
<evidence type="ECO:0000313" key="1">
    <source>
        <dbReference type="EMBL" id="QJI03775.1"/>
    </source>
</evidence>
<proteinExistence type="predicted"/>
<sequence length="63" mass="7077">MEIKRQIFECIMLMELIQKSELPISIRVASVGANASLRKVELELSKAELGDELVYENNIKGGK</sequence>
<dbReference type="EMBL" id="MT145118">
    <property type="protein sequence ID" value="QJI03775.1"/>
    <property type="molecule type" value="Genomic_DNA"/>
</dbReference>
<gene>
    <name evidence="1" type="ORF">TM448B04981_0004</name>
</gene>
<accession>A0A6M3Y0H9</accession>
<organism evidence="1">
    <name type="scientific">viral metagenome</name>
    <dbReference type="NCBI Taxonomy" id="1070528"/>
    <lineage>
        <taxon>unclassified sequences</taxon>
        <taxon>metagenomes</taxon>
        <taxon>organismal metagenomes</taxon>
    </lineage>
</organism>
<reference evidence="1" key="1">
    <citation type="submission" date="2020-03" db="EMBL/GenBank/DDBJ databases">
        <title>The deep terrestrial virosphere.</title>
        <authorList>
            <person name="Holmfeldt K."/>
            <person name="Nilsson E."/>
            <person name="Simone D."/>
            <person name="Lopez-Fernandez M."/>
            <person name="Wu X."/>
            <person name="de Brujin I."/>
            <person name="Lundin D."/>
            <person name="Andersson A."/>
            <person name="Bertilsson S."/>
            <person name="Dopson M."/>
        </authorList>
    </citation>
    <scope>NUCLEOTIDE SEQUENCE</scope>
    <source>
        <strain evidence="1">TM448B04981</strain>
    </source>
</reference>
<name>A0A6M3Y0H9_9ZZZZ</name>
<protein>
    <submittedName>
        <fullName evidence="1">Uncharacterized protein</fullName>
    </submittedName>
</protein>